<gene>
    <name evidence="4" type="ORF">DFJ43DRAFT_1179954</name>
</gene>
<dbReference type="PANTHER" id="PTHR12827:SF3">
    <property type="entry name" value="ANAPHASE-PROMOTING COMPLEX SUBUNIT 1"/>
    <property type="match status" value="1"/>
</dbReference>
<dbReference type="PANTHER" id="PTHR12827">
    <property type="entry name" value="MEIOTIC CHECKPOINT REGULATOR TSG24 FAMILY MEMBER"/>
    <property type="match status" value="1"/>
</dbReference>
<dbReference type="GO" id="GO:0070979">
    <property type="term" value="P:protein K11-linked ubiquitination"/>
    <property type="evidence" value="ECO:0007669"/>
    <property type="project" value="TreeGrafter"/>
</dbReference>
<protein>
    <recommendedName>
        <fullName evidence="6">Anaphase-promoting complex subunit 1</fullName>
    </recommendedName>
</protein>
<keyword evidence="2" id="KW-0498">Mitosis</keyword>
<dbReference type="InterPro" id="IPR024990">
    <property type="entry name" value="Apc1"/>
</dbReference>
<keyword evidence="1" id="KW-0132">Cell division</keyword>
<name>A0AA38JLZ7_9AGAR</name>
<dbReference type="AlphaFoldDB" id="A0AA38JLZ7"/>
<accession>A0AA38JLZ7</accession>
<keyword evidence="3" id="KW-0131">Cell cycle</keyword>
<evidence type="ECO:0000313" key="5">
    <source>
        <dbReference type="Proteomes" id="UP001176059"/>
    </source>
</evidence>
<dbReference type="GO" id="GO:0051301">
    <property type="term" value="P:cell division"/>
    <property type="evidence" value="ECO:0007669"/>
    <property type="project" value="UniProtKB-KW"/>
</dbReference>
<dbReference type="GO" id="GO:0060090">
    <property type="term" value="F:molecular adaptor activity"/>
    <property type="evidence" value="ECO:0007669"/>
    <property type="project" value="TreeGrafter"/>
</dbReference>
<proteinExistence type="predicted"/>
<dbReference type="EMBL" id="JANVFO010000022">
    <property type="protein sequence ID" value="KAJ3732770.1"/>
    <property type="molecule type" value="Genomic_DNA"/>
</dbReference>
<keyword evidence="5" id="KW-1185">Reference proteome</keyword>
<organism evidence="4 5">
    <name type="scientific">Lentinula guzmanii</name>
    <dbReference type="NCBI Taxonomy" id="2804957"/>
    <lineage>
        <taxon>Eukaryota</taxon>
        <taxon>Fungi</taxon>
        <taxon>Dikarya</taxon>
        <taxon>Basidiomycota</taxon>
        <taxon>Agaricomycotina</taxon>
        <taxon>Agaricomycetes</taxon>
        <taxon>Agaricomycetidae</taxon>
        <taxon>Agaricales</taxon>
        <taxon>Marasmiineae</taxon>
        <taxon>Omphalotaceae</taxon>
        <taxon>Lentinula</taxon>
    </lineage>
</organism>
<dbReference type="GO" id="GO:0031145">
    <property type="term" value="P:anaphase-promoting complex-dependent catabolic process"/>
    <property type="evidence" value="ECO:0007669"/>
    <property type="project" value="TreeGrafter"/>
</dbReference>
<reference evidence="4" key="1">
    <citation type="submission" date="2022-08" db="EMBL/GenBank/DDBJ databases">
        <authorList>
            <consortium name="DOE Joint Genome Institute"/>
            <person name="Min B."/>
            <person name="Sierra-Patev S."/>
            <person name="Naranjo-Ortiz M."/>
            <person name="Looney B."/>
            <person name="Konkel Z."/>
            <person name="Slot J.C."/>
            <person name="Sakamoto Y."/>
            <person name="Steenwyk J.L."/>
            <person name="Rokas A."/>
            <person name="Carro J."/>
            <person name="Camarero S."/>
            <person name="Ferreira P."/>
            <person name="Molpeceres G."/>
            <person name="Ruiz-duenas F.J."/>
            <person name="Serrano A."/>
            <person name="Henrissat B."/>
            <person name="Drula E."/>
            <person name="Hughes K.W."/>
            <person name="Mata J.L."/>
            <person name="Ishikawa N.K."/>
            <person name="Vargas-Isla R."/>
            <person name="Ushijima S."/>
            <person name="Smith C.A."/>
            <person name="Ahrendt S."/>
            <person name="Andreopoulos W."/>
            <person name="He G."/>
            <person name="LaButti K."/>
            <person name="Lipzen A."/>
            <person name="Ng V."/>
            <person name="Riley R."/>
            <person name="Sandor L."/>
            <person name="Barry K."/>
            <person name="Martinez A.T."/>
            <person name="Xiao Y."/>
            <person name="Gibbons J.G."/>
            <person name="Terashima K."/>
            <person name="Hibbett D.S."/>
            <person name="Grigoriev I.V."/>
        </authorList>
    </citation>
    <scope>NUCLEOTIDE SEQUENCE</scope>
    <source>
        <strain evidence="4">ET3784</strain>
    </source>
</reference>
<dbReference type="Proteomes" id="UP001176059">
    <property type="component" value="Unassembled WGS sequence"/>
</dbReference>
<reference evidence="4" key="2">
    <citation type="journal article" date="2023" name="Proc. Natl. Acad. Sci. U.S.A.">
        <title>A global phylogenomic analysis of the shiitake genus Lentinula.</title>
        <authorList>
            <person name="Sierra-Patev S."/>
            <person name="Min B."/>
            <person name="Naranjo-Ortiz M."/>
            <person name="Looney B."/>
            <person name="Konkel Z."/>
            <person name="Slot J.C."/>
            <person name="Sakamoto Y."/>
            <person name="Steenwyk J.L."/>
            <person name="Rokas A."/>
            <person name="Carro J."/>
            <person name="Camarero S."/>
            <person name="Ferreira P."/>
            <person name="Molpeceres G."/>
            <person name="Ruiz-Duenas F.J."/>
            <person name="Serrano A."/>
            <person name="Henrissat B."/>
            <person name="Drula E."/>
            <person name="Hughes K.W."/>
            <person name="Mata J.L."/>
            <person name="Ishikawa N.K."/>
            <person name="Vargas-Isla R."/>
            <person name="Ushijima S."/>
            <person name="Smith C.A."/>
            <person name="Donoghue J."/>
            <person name="Ahrendt S."/>
            <person name="Andreopoulos W."/>
            <person name="He G."/>
            <person name="LaButti K."/>
            <person name="Lipzen A."/>
            <person name="Ng V."/>
            <person name="Riley R."/>
            <person name="Sandor L."/>
            <person name="Barry K."/>
            <person name="Martinez A.T."/>
            <person name="Xiao Y."/>
            <person name="Gibbons J.G."/>
            <person name="Terashima K."/>
            <person name="Grigoriev I.V."/>
            <person name="Hibbett D."/>
        </authorList>
    </citation>
    <scope>NUCLEOTIDE SEQUENCE</scope>
    <source>
        <strain evidence="4">ET3784</strain>
    </source>
</reference>
<evidence type="ECO:0008006" key="6">
    <source>
        <dbReference type="Google" id="ProtNLM"/>
    </source>
</evidence>
<evidence type="ECO:0000256" key="1">
    <source>
        <dbReference type="ARBA" id="ARBA00022618"/>
    </source>
</evidence>
<evidence type="ECO:0000256" key="2">
    <source>
        <dbReference type="ARBA" id="ARBA00022776"/>
    </source>
</evidence>
<evidence type="ECO:0000313" key="4">
    <source>
        <dbReference type="EMBL" id="KAJ3732770.1"/>
    </source>
</evidence>
<comment type="caution">
    <text evidence="4">The sequence shown here is derived from an EMBL/GenBank/DDBJ whole genome shotgun (WGS) entry which is preliminary data.</text>
</comment>
<evidence type="ECO:0000256" key="3">
    <source>
        <dbReference type="ARBA" id="ARBA00023306"/>
    </source>
</evidence>
<dbReference type="GO" id="GO:0007091">
    <property type="term" value="P:metaphase/anaphase transition of mitotic cell cycle"/>
    <property type="evidence" value="ECO:0007669"/>
    <property type="project" value="TreeGrafter"/>
</dbReference>
<dbReference type="GO" id="GO:0005680">
    <property type="term" value="C:anaphase-promoting complex"/>
    <property type="evidence" value="ECO:0007669"/>
    <property type="project" value="InterPro"/>
</dbReference>
<sequence>MKLADPDVKRNLKCPENIVRQMVVSGINKDFIAQLTLGIAGPLREAIRMCQMTPPTDWPQDAYKAISRDDVAHLYRSAKEYLVTKAATSGESETTTGVEYEFAKELSSSTICSGTEHDQAKDHQMQAPHIAERTLALPHGSAMFTFGSMSFISREAFSIPKFEFAVKLHPSNSVVTLEELVQDSVYWGQFHNSVAAALGISSSAASVDSSSIAFHKPSELTPDHAGFLFRPGLTGHLKEMLTWRFSAANVGNGNPHVTKLLAVHMLALLPTPTVDLNVPLHTQAVGMTGVGLLYIGTKNRRMAIQREAYTYSPLVALGMVMSGKGTSIPADTTLVECLNILIHGDRGLGGPNTSFDINLTLPAASIALVNVRDVADLLSVPPTILSLNCVQPSFRLIRTFARLLIRWSEITPANEWMVNDRRLWRIIAGCSFAIGLKFAGTGRQEVYKMIIQIRLNLITISLSMVMVGTGEITCLRRGRYVYGMYVNIMYYPAFKYRIHVSIHQALGGRFTLGTSDAAIAAAFFPSHFNSSDNKCYLQALRHFWVLSVNPRHLISIKEGRVVGHTQLVALTPIPDLNNLMSVRVDTPGYWPFCLDTEKIPQQSGGAYAEPNVSPLIFSVNC</sequence>